<proteinExistence type="predicted"/>
<keyword evidence="2" id="KW-1185">Reference proteome</keyword>
<evidence type="ECO:0000313" key="1">
    <source>
        <dbReference type="EMBL" id="KAF3697946.1"/>
    </source>
</evidence>
<dbReference type="Proteomes" id="UP000503349">
    <property type="component" value="Chromosome 13"/>
</dbReference>
<gene>
    <name evidence="1" type="ORF">EXN66_Car013627</name>
</gene>
<reference evidence="2" key="2">
    <citation type="submission" date="2019-02" db="EMBL/GenBank/DDBJ databases">
        <title>Opniocepnalus argus Var Kimnra genome.</title>
        <authorList>
            <person name="Zhou C."/>
            <person name="Xiao S."/>
        </authorList>
    </citation>
    <scope>NUCLEOTIDE SEQUENCE [LARGE SCALE GENOMIC DNA]</scope>
</reference>
<organism evidence="1 2">
    <name type="scientific">Channa argus</name>
    <name type="common">Northern snakehead</name>
    <name type="synonym">Ophicephalus argus</name>
    <dbReference type="NCBI Taxonomy" id="215402"/>
    <lineage>
        <taxon>Eukaryota</taxon>
        <taxon>Metazoa</taxon>
        <taxon>Chordata</taxon>
        <taxon>Craniata</taxon>
        <taxon>Vertebrata</taxon>
        <taxon>Euteleostomi</taxon>
        <taxon>Actinopterygii</taxon>
        <taxon>Neopterygii</taxon>
        <taxon>Teleostei</taxon>
        <taxon>Neoteleostei</taxon>
        <taxon>Acanthomorphata</taxon>
        <taxon>Anabantaria</taxon>
        <taxon>Anabantiformes</taxon>
        <taxon>Channoidei</taxon>
        <taxon>Channidae</taxon>
        <taxon>Channa</taxon>
    </lineage>
</organism>
<reference evidence="1 2" key="1">
    <citation type="submission" date="2019-02" db="EMBL/GenBank/DDBJ databases">
        <title>Opniocepnalus argus genome.</title>
        <authorList>
            <person name="Zhou C."/>
            <person name="Xiao S."/>
        </authorList>
    </citation>
    <scope>NUCLEOTIDE SEQUENCE [LARGE SCALE GENOMIC DNA]</scope>
    <source>
        <strain evidence="1">OARG1902GOOAL</strain>
        <tissue evidence="1">Muscle</tissue>
    </source>
</reference>
<dbReference type="AlphaFoldDB" id="A0A6G1Q700"/>
<evidence type="ECO:0000313" key="2">
    <source>
        <dbReference type="Proteomes" id="UP000503349"/>
    </source>
</evidence>
<dbReference type="EMBL" id="CM015724">
    <property type="protein sequence ID" value="KAF3697946.1"/>
    <property type="molecule type" value="Genomic_DNA"/>
</dbReference>
<sequence length="65" mass="7864">MSEPDFFTDFYETFTIHVEDLNLSKEHIKFKSCTYLSSLKQMCHILFLLQWPDSHSRYSHLNLYS</sequence>
<accession>A0A6G1Q700</accession>
<name>A0A6G1Q700_CHAAH</name>
<protein>
    <submittedName>
        <fullName evidence="1">Uncharacterized protein</fullName>
    </submittedName>
</protein>